<protein>
    <recommendedName>
        <fullName evidence="3">Secreted protein</fullName>
    </recommendedName>
</protein>
<organism evidence="1 2">
    <name type="scientific">Corynebacterium striatum</name>
    <dbReference type="NCBI Taxonomy" id="43770"/>
    <lineage>
        <taxon>Bacteria</taxon>
        <taxon>Bacillati</taxon>
        <taxon>Actinomycetota</taxon>
        <taxon>Actinomycetes</taxon>
        <taxon>Mycobacteriales</taxon>
        <taxon>Corynebacteriaceae</taxon>
        <taxon>Corynebacterium</taxon>
    </lineage>
</organism>
<dbReference type="RefSeq" id="WP_086890363.1">
    <property type="nucleotide sequence ID" value="NZ_CP021252.1"/>
</dbReference>
<evidence type="ECO:0000313" key="1">
    <source>
        <dbReference type="EMBL" id="ART20134.1"/>
    </source>
</evidence>
<accession>A0A2Z2J0M0</accession>
<dbReference type="Proteomes" id="UP000250197">
    <property type="component" value="Chromosome"/>
</dbReference>
<proteinExistence type="predicted"/>
<name>A0A2Z2J0M0_CORST</name>
<evidence type="ECO:0000313" key="2">
    <source>
        <dbReference type="Proteomes" id="UP000250197"/>
    </source>
</evidence>
<gene>
    <name evidence="1" type="ORF">CBE89_00405</name>
</gene>
<sequence>MPTYRFPPAQLRGHFFLAAGGVLLALGLPAILAAIIPTPEPEAEQVVLNPPGFDWEIPVPDLYCTPNADAMAMQAWDCGQVLVQLTALEDLSDAEEDTAARRAVRGYSMGDTSEAEIFHEGNALALYDDPSGTLVLSRDGEGEDAKVDYMVILSSSSPAQTFATGERIWHAFGHANLPGYEQMVMGS</sequence>
<dbReference type="KEGG" id="cstr:CBE89_00405"/>
<evidence type="ECO:0008006" key="3">
    <source>
        <dbReference type="Google" id="ProtNLM"/>
    </source>
</evidence>
<dbReference type="EMBL" id="CP021252">
    <property type="protein sequence ID" value="ART20134.1"/>
    <property type="molecule type" value="Genomic_DNA"/>
</dbReference>
<dbReference type="AlphaFoldDB" id="A0A2Z2J0M0"/>
<reference evidence="1 2" key="1">
    <citation type="submission" date="2017-05" db="EMBL/GenBank/DDBJ databases">
        <title>Complete genome sequence of Corynebacterium striatum KC-Na-1 isolated from Neophocaena asiaeorientalis in Korea.</title>
        <authorList>
            <person name="Kim J.H."/>
            <person name="Lee K."/>
        </authorList>
    </citation>
    <scope>NUCLEOTIDE SEQUENCE [LARGE SCALE GENOMIC DNA]</scope>
    <source>
        <strain evidence="1 2">KC-Na-01</strain>
    </source>
</reference>